<evidence type="ECO:0000259" key="8">
    <source>
        <dbReference type="Pfam" id="PF21982"/>
    </source>
</evidence>
<dbReference type="InterPro" id="IPR036388">
    <property type="entry name" value="WH-like_DNA-bd_sf"/>
</dbReference>
<dbReference type="EMBL" id="SLWV01000011">
    <property type="protein sequence ID" value="TCO74819.1"/>
    <property type="molecule type" value="Genomic_DNA"/>
</dbReference>
<keyword evidence="4 5" id="KW-0963">Cytoplasm</keyword>
<organism evidence="9 10">
    <name type="scientific">Marinisporobacter balticus</name>
    <dbReference type="NCBI Taxonomy" id="2018667"/>
    <lineage>
        <taxon>Bacteria</taxon>
        <taxon>Bacillati</taxon>
        <taxon>Bacillota</taxon>
        <taxon>Clostridia</taxon>
        <taxon>Peptostreptococcales</taxon>
        <taxon>Thermotaleaceae</taxon>
        <taxon>Marinisporobacter</taxon>
    </lineage>
</organism>
<comment type="subcellular location">
    <subcellularLocation>
        <location evidence="1 5">Cytoplasm</location>
    </subcellularLocation>
</comment>
<comment type="function">
    <text evidence="5">Modulates RecA activity.</text>
</comment>
<evidence type="ECO:0000256" key="1">
    <source>
        <dbReference type="ARBA" id="ARBA00004496"/>
    </source>
</evidence>
<reference evidence="9 10" key="1">
    <citation type="submission" date="2019-03" db="EMBL/GenBank/DDBJ databases">
        <title>Genomic Encyclopedia of Type Strains, Phase IV (KMG-IV): sequencing the most valuable type-strain genomes for metagenomic binning, comparative biology and taxonomic classification.</title>
        <authorList>
            <person name="Goeker M."/>
        </authorList>
    </citation>
    <scope>NUCLEOTIDE SEQUENCE [LARGE SCALE GENOMIC DNA]</scope>
    <source>
        <strain evidence="9 10">DSM 102940</strain>
    </source>
</reference>
<dbReference type="AlphaFoldDB" id="A0A4R2KUL1"/>
<evidence type="ECO:0000313" key="10">
    <source>
        <dbReference type="Proteomes" id="UP000294919"/>
    </source>
</evidence>
<dbReference type="GO" id="GO:0006282">
    <property type="term" value="P:regulation of DNA repair"/>
    <property type="evidence" value="ECO:0007669"/>
    <property type="project" value="UniProtKB-UniRule"/>
</dbReference>
<dbReference type="InterPro" id="IPR053926">
    <property type="entry name" value="RecX_HTH_1st"/>
</dbReference>
<dbReference type="Pfam" id="PF21982">
    <property type="entry name" value="RecX_HTH1"/>
    <property type="match status" value="1"/>
</dbReference>
<dbReference type="GO" id="GO:0005737">
    <property type="term" value="C:cytoplasm"/>
    <property type="evidence" value="ECO:0007669"/>
    <property type="project" value="UniProtKB-SubCell"/>
</dbReference>
<keyword evidence="10" id="KW-1185">Reference proteome</keyword>
<evidence type="ECO:0000256" key="3">
    <source>
        <dbReference type="ARBA" id="ARBA00018111"/>
    </source>
</evidence>
<dbReference type="Gene3D" id="1.10.10.10">
    <property type="entry name" value="Winged helix-like DNA-binding domain superfamily/Winged helix DNA-binding domain"/>
    <property type="match status" value="3"/>
</dbReference>
<feature type="domain" description="RecX second three-helical" evidence="6">
    <location>
        <begin position="107"/>
        <end position="146"/>
    </location>
</feature>
<evidence type="ECO:0000256" key="5">
    <source>
        <dbReference type="HAMAP-Rule" id="MF_01114"/>
    </source>
</evidence>
<dbReference type="InterPro" id="IPR053925">
    <property type="entry name" value="RecX_HTH_3rd"/>
</dbReference>
<dbReference type="NCBIfam" id="NF001058">
    <property type="entry name" value="PRK00117.4-1"/>
    <property type="match status" value="1"/>
</dbReference>
<dbReference type="RefSeq" id="WP_132245146.1">
    <property type="nucleotide sequence ID" value="NZ_SLWV01000011.1"/>
</dbReference>
<dbReference type="InterPro" id="IPR053924">
    <property type="entry name" value="RecX_HTH_2nd"/>
</dbReference>
<dbReference type="PANTHER" id="PTHR33602">
    <property type="entry name" value="REGULATORY PROTEIN RECX FAMILY PROTEIN"/>
    <property type="match status" value="1"/>
</dbReference>
<accession>A0A4R2KUL1</accession>
<dbReference type="Proteomes" id="UP000294919">
    <property type="component" value="Unassembled WGS sequence"/>
</dbReference>
<dbReference type="InterPro" id="IPR003783">
    <property type="entry name" value="Regulatory_RecX"/>
</dbReference>
<dbReference type="Pfam" id="PF21981">
    <property type="entry name" value="RecX_HTH3"/>
    <property type="match status" value="1"/>
</dbReference>
<sequence length="207" mass="24670">MPCITNLEQQKNKNRVNIYVDDTFFLGVDQEIIYTLGLKKGQEVETKKLESIIGEEIYLKAKSKALKLLHFASRTEKEMREKLAKHEYEEQTIDRVLTFLKEYEFIDDEKFTKHMVKSKANGEKYGKNRIKQELYRKGIDKELIENTIIEELDLKIEYENALSLAEKKMRTIKDTDRKKVYEKLGRYLAYRGYDYDIIKKVINHVLK</sequence>
<feature type="domain" description="RecX first three-helical" evidence="8">
    <location>
        <begin position="61"/>
        <end position="100"/>
    </location>
</feature>
<evidence type="ECO:0000256" key="4">
    <source>
        <dbReference type="ARBA" id="ARBA00022490"/>
    </source>
</evidence>
<comment type="similarity">
    <text evidence="2 5">Belongs to the RecX family.</text>
</comment>
<dbReference type="HAMAP" id="MF_01114">
    <property type="entry name" value="RecX"/>
    <property type="match status" value="1"/>
</dbReference>
<protein>
    <recommendedName>
        <fullName evidence="3 5">Regulatory protein RecX</fullName>
    </recommendedName>
</protein>
<proteinExistence type="inferred from homology"/>
<dbReference type="Pfam" id="PF02631">
    <property type="entry name" value="RecX_HTH2"/>
    <property type="match status" value="1"/>
</dbReference>
<comment type="caution">
    <text evidence="9">The sequence shown here is derived from an EMBL/GenBank/DDBJ whole genome shotgun (WGS) entry which is preliminary data.</text>
</comment>
<dbReference type="OrthoDB" id="5421057at2"/>
<gene>
    <name evidence="5" type="primary">recX</name>
    <name evidence="9" type="ORF">EV214_11182</name>
</gene>
<evidence type="ECO:0000259" key="6">
    <source>
        <dbReference type="Pfam" id="PF02631"/>
    </source>
</evidence>
<evidence type="ECO:0000259" key="7">
    <source>
        <dbReference type="Pfam" id="PF21981"/>
    </source>
</evidence>
<evidence type="ECO:0000313" key="9">
    <source>
        <dbReference type="EMBL" id="TCO74819.1"/>
    </source>
</evidence>
<feature type="domain" description="RecX third three-helical" evidence="7">
    <location>
        <begin position="157"/>
        <end position="202"/>
    </location>
</feature>
<name>A0A4R2KUL1_9FIRM</name>
<evidence type="ECO:0000256" key="2">
    <source>
        <dbReference type="ARBA" id="ARBA00009695"/>
    </source>
</evidence>
<dbReference type="PANTHER" id="PTHR33602:SF1">
    <property type="entry name" value="REGULATORY PROTEIN RECX FAMILY PROTEIN"/>
    <property type="match status" value="1"/>
</dbReference>